<protein>
    <submittedName>
        <fullName evidence="4">Fic/DOC family protein</fullName>
    </submittedName>
</protein>
<dbReference type="PANTHER" id="PTHR13504:SF38">
    <property type="entry name" value="FIDO DOMAIN-CONTAINING PROTEIN"/>
    <property type="match status" value="1"/>
</dbReference>
<dbReference type="InterPro" id="IPR040198">
    <property type="entry name" value="Fido_containing"/>
</dbReference>
<evidence type="ECO:0000256" key="1">
    <source>
        <dbReference type="PIRSR" id="PIRSR640198-1"/>
    </source>
</evidence>
<dbReference type="SUPFAM" id="SSF140931">
    <property type="entry name" value="Fic-like"/>
    <property type="match status" value="1"/>
</dbReference>
<accession>A0A368VDJ5</accession>
<keyword evidence="2" id="KW-0067">ATP-binding</keyword>
<dbReference type="Gene3D" id="1.10.3290.10">
    <property type="entry name" value="Fido-like domain"/>
    <property type="match status" value="1"/>
</dbReference>
<evidence type="ECO:0000256" key="2">
    <source>
        <dbReference type="PIRSR" id="PIRSR640198-2"/>
    </source>
</evidence>
<evidence type="ECO:0000259" key="3">
    <source>
        <dbReference type="PROSITE" id="PS51459"/>
    </source>
</evidence>
<comment type="caution">
    <text evidence="4">The sequence shown here is derived from an EMBL/GenBank/DDBJ whole genome shotgun (WGS) entry which is preliminary data.</text>
</comment>
<feature type="domain" description="Fido" evidence="3">
    <location>
        <begin position="371"/>
        <end position="502"/>
    </location>
</feature>
<keyword evidence="5" id="KW-1185">Reference proteome</keyword>
<name>A0A368VDJ5_9BACT</name>
<gene>
    <name evidence="4" type="ORF">DFO77_104128</name>
</gene>
<dbReference type="EMBL" id="QPIZ01000004">
    <property type="protein sequence ID" value="RCW38370.1"/>
    <property type="molecule type" value="Genomic_DNA"/>
</dbReference>
<evidence type="ECO:0000313" key="5">
    <source>
        <dbReference type="Proteomes" id="UP000252733"/>
    </source>
</evidence>
<dbReference type="RefSeq" id="WP_114436552.1">
    <property type="nucleotide sequence ID" value="NZ_QPIZ01000004.1"/>
</dbReference>
<dbReference type="Pfam" id="PF02661">
    <property type="entry name" value="Fic"/>
    <property type="match status" value="1"/>
</dbReference>
<organism evidence="4 5">
    <name type="scientific">Marinilabilia salmonicolor</name>
    <dbReference type="NCBI Taxonomy" id="989"/>
    <lineage>
        <taxon>Bacteria</taxon>
        <taxon>Pseudomonadati</taxon>
        <taxon>Bacteroidota</taxon>
        <taxon>Bacteroidia</taxon>
        <taxon>Marinilabiliales</taxon>
        <taxon>Marinilabiliaceae</taxon>
        <taxon>Marinilabilia</taxon>
    </lineage>
</organism>
<dbReference type="InterPro" id="IPR003812">
    <property type="entry name" value="Fido"/>
</dbReference>
<feature type="binding site" evidence="2">
    <location>
        <begin position="448"/>
        <end position="455"/>
    </location>
    <ligand>
        <name>ATP</name>
        <dbReference type="ChEBI" id="CHEBI:30616"/>
    </ligand>
</feature>
<dbReference type="PROSITE" id="PS51459">
    <property type="entry name" value="FIDO"/>
    <property type="match status" value="1"/>
</dbReference>
<sequence>MATPQEKLAQALAALQKLQQNNDVVIVHADELTALHKKLLKANGFIKEVIRGWYISTRPDEGDGDTTSWYMSYWKFVSAYTNSRFGTDWCLSPEQSLLLHSGNTIIPTQLLVRSPKASNNIVHLLHGTSILDNKLKIPEENSRVNKGGVQLLTLEAGLIAVGEDFFTRHATDARTCLALVKDGSMLLEKLLNGGHSIVAGRLAGAFRNIGNEKLADNILKTMKSAGYDVRELDPFDEQLSISLSTRDASPFANRMRLMWHNMRDTVVNNFPVPKELPFDIEAYLKEVEDNYADDAYNSLSIEGYRVTAELIEKVKSGNWNPKDNEADQEARNAMAARGYYQAFQAVKESIKAILEEKNAGEVADNDHGDWYRELFAPSVTAGILKAGDLAGYRSAQVYIKGSMHTPLNPDAVRDAMPILFDLLKEEPHAGVRAVLGHFLFVFIHPYMDGNGRIGRFLFNVMLASGGYSWTVIPLAQRDTYMAALEKTSVHGNIADFARFLGDLVVNSLDKRKD</sequence>
<reference evidence="4 5" key="1">
    <citation type="submission" date="2018-07" db="EMBL/GenBank/DDBJ databases">
        <title>Freshwater and sediment microbial communities from various areas in North America, analyzing microbe dynamics in response to fracking.</title>
        <authorList>
            <person name="Lamendella R."/>
        </authorList>
    </citation>
    <scope>NUCLEOTIDE SEQUENCE [LARGE SCALE GENOMIC DNA]</scope>
    <source>
        <strain evidence="4 5">160A</strain>
    </source>
</reference>
<dbReference type="GO" id="GO:0005524">
    <property type="term" value="F:ATP binding"/>
    <property type="evidence" value="ECO:0007669"/>
    <property type="project" value="UniProtKB-KW"/>
</dbReference>
<keyword evidence="2" id="KW-0547">Nucleotide-binding</keyword>
<feature type="active site" evidence="1">
    <location>
        <position position="444"/>
    </location>
</feature>
<dbReference type="Proteomes" id="UP000252733">
    <property type="component" value="Unassembled WGS sequence"/>
</dbReference>
<dbReference type="PANTHER" id="PTHR13504">
    <property type="entry name" value="FIDO DOMAIN-CONTAINING PROTEIN DDB_G0283145"/>
    <property type="match status" value="1"/>
</dbReference>
<evidence type="ECO:0000313" key="4">
    <source>
        <dbReference type="EMBL" id="RCW38370.1"/>
    </source>
</evidence>
<proteinExistence type="predicted"/>
<dbReference type="AlphaFoldDB" id="A0A368VDJ5"/>
<dbReference type="InterPro" id="IPR036597">
    <property type="entry name" value="Fido-like_dom_sf"/>
</dbReference>